<sequence length="362" mass="40802">MFGFFSSTPQAPPCVPTDRVIPVGYFDDTIIFRTFVMYTTFVFPEVLDTRSFVPLSRTWSAAPTGTSWQPGYEETPADVGDLDELLDLIHGPDTPKVLNDYLYTDRSELGLRIVSFKNATVIVLHWIHLAFDAIAKKPLLEVWPLALKGKRDEIVKPLPLDAYALEDVGKTSTKPHVLADRQMSVFGIAWWVLRNVCRLAVRSKEHRMICVPAKFLAKLKEKALKELGEEVMASTKVTPFLSEGDVLVAWVTRLSLSTLPEDSKKLVEAYSSLVRRNPRNKPPPLFGDGRMQLLMFANWHKANIYGFDVSAAAVEPRDTPLLPLYVQNVQGPYNFTDGIIILGKDTHGNYWGVMMREMVEDS</sequence>
<gene>
    <name evidence="1" type="ORF">ColLi_12863</name>
    <name evidence="2" type="ORF">ColLi_12864</name>
</gene>
<comment type="caution">
    <text evidence="2">The sequence shown here is derived from an EMBL/GenBank/DDBJ whole genome shotgun (WGS) entry which is preliminary data.</text>
</comment>
<accession>A0AA37LZY3</accession>
<dbReference type="AlphaFoldDB" id="A0AA37LZY3"/>
<dbReference type="EMBL" id="BPPX01000048">
    <property type="protein sequence ID" value="GJC90026.1"/>
    <property type="molecule type" value="Genomic_DNA"/>
</dbReference>
<protein>
    <submittedName>
        <fullName evidence="2">Transcriptional regulator sdnM</fullName>
    </submittedName>
</protein>
<dbReference type="Proteomes" id="UP001055172">
    <property type="component" value="Unassembled WGS sequence"/>
</dbReference>
<reference evidence="2 3" key="1">
    <citation type="submission" date="2021-07" db="EMBL/GenBank/DDBJ databases">
        <title>Genome data of Colletotrichum spaethianum.</title>
        <authorList>
            <person name="Utami Y.D."/>
            <person name="Hiruma K."/>
        </authorList>
    </citation>
    <scope>NUCLEOTIDE SEQUENCE [LARGE SCALE GENOMIC DNA]</scope>
    <source>
        <strain evidence="2 3">MAFF 242679</strain>
    </source>
</reference>
<evidence type="ECO:0000313" key="3">
    <source>
        <dbReference type="Proteomes" id="UP001055172"/>
    </source>
</evidence>
<evidence type="ECO:0000313" key="2">
    <source>
        <dbReference type="EMBL" id="GJC90026.1"/>
    </source>
</evidence>
<organism evidence="2 3">
    <name type="scientific">Colletotrichum liriopes</name>
    <dbReference type="NCBI Taxonomy" id="708192"/>
    <lineage>
        <taxon>Eukaryota</taxon>
        <taxon>Fungi</taxon>
        <taxon>Dikarya</taxon>
        <taxon>Ascomycota</taxon>
        <taxon>Pezizomycotina</taxon>
        <taxon>Sordariomycetes</taxon>
        <taxon>Hypocreomycetidae</taxon>
        <taxon>Glomerellales</taxon>
        <taxon>Glomerellaceae</taxon>
        <taxon>Colletotrichum</taxon>
        <taxon>Colletotrichum spaethianum species complex</taxon>
    </lineage>
</organism>
<keyword evidence="3" id="KW-1185">Reference proteome</keyword>
<dbReference type="EMBL" id="BPPX01000048">
    <property type="protein sequence ID" value="GJC90025.1"/>
    <property type="molecule type" value="Genomic_DNA"/>
</dbReference>
<proteinExistence type="predicted"/>
<evidence type="ECO:0000313" key="1">
    <source>
        <dbReference type="EMBL" id="GJC90025.1"/>
    </source>
</evidence>
<name>A0AA37LZY3_9PEZI</name>